<evidence type="ECO:0000259" key="1">
    <source>
        <dbReference type="Pfam" id="PF21530"/>
    </source>
</evidence>
<dbReference type="EnsemblMetazoa" id="CJA03625.1">
    <property type="protein sequence ID" value="CJA03625.1"/>
    <property type="gene ID" value="WBGene00122829"/>
</dbReference>
<reference evidence="3" key="1">
    <citation type="submission" date="2010-08" db="EMBL/GenBank/DDBJ databases">
        <authorList>
            <consortium name="Caenorhabditis japonica Sequencing Consortium"/>
            <person name="Wilson R.K."/>
        </authorList>
    </citation>
    <scope>NUCLEOTIDE SEQUENCE [LARGE SCALE GENOMIC DNA]</scope>
    <source>
        <strain evidence="3">DF5081</strain>
    </source>
</reference>
<evidence type="ECO:0000313" key="2">
    <source>
        <dbReference type="EnsemblMetazoa" id="CJA03625.1"/>
    </source>
</evidence>
<dbReference type="Proteomes" id="UP000005237">
    <property type="component" value="Unassembled WGS sequence"/>
</dbReference>
<dbReference type="InterPro" id="IPR049163">
    <property type="entry name" value="Pif1-like_2B_dom"/>
</dbReference>
<dbReference type="Pfam" id="PF21530">
    <property type="entry name" value="Pif1_2B_dom"/>
    <property type="match status" value="1"/>
</dbReference>
<feature type="domain" description="DNA helicase Pif1-like 2B" evidence="1">
    <location>
        <begin position="1"/>
        <end position="23"/>
    </location>
</feature>
<keyword evidence="3" id="KW-1185">Reference proteome</keyword>
<sequence>MFLRNLDVSSGMGNGTRLIINKLKRKCVLCLFAIESNNTLVQNISCYKDKKLLFRLKRTQFPCRVMYPFMI</sequence>
<protein>
    <recommendedName>
        <fullName evidence="1">DNA helicase Pif1-like 2B domain-containing protein</fullName>
    </recommendedName>
</protein>
<accession>A0A8R1DIK9</accession>
<dbReference type="AlphaFoldDB" id="A0A8R1DIK9"/>
<proteinExistence type="predicted"/>
<organism evidence="2 3">
    <name type="scientific">Caenorhabditis japonica</name>
    <dbReference type="NCBI Taxonomy" id="281687"/>
    <lineage>
        <taxon>Eukaryota</taxon>
        <taxon>Metazoa</taxon>
        <taxon>Ecdysozoa</taxon>
        <taxon>Nematoda</taxon>
        <taxon>Chromadorea</taxon>
        <taxon>Rhabditida</taxon>
        <taxon>Rhabditina</taxon>
        <taxon>Rhabditomorpha</taxon>
        <taxon>Rhabditoidea</taxon>
        <taxon>Rhabditidae</taxon>
        <taxon>Peloderinae</taxon>
        <taxon>Caenorhabditis</taxon>
    </lineage>
</organism>
<name>A0A8R1DIK9_CAEJA</name>
<evidence type="ECO:0000313" key="3">
    <source>
        <dbReference type="Proteomes" id="UP000005237"/>
    </source>
</evidence>
<reference evidence="2" key="2">
    <citation type="submission" date="2022-06" db="UniProtKB">
        <authorList>
            <consortium name="EnsemblMetazoa"/>
        </authorList>
    </citation>
    <scope>IDENTIFICATION</scope>
    <source>
        <strain evidence="2">DF5081</strain>
    </source>
</reference>